<reference evidence="1 2" key="1">
    <citation type="submission" date="2013-08" db="EMBL/GenBank/DDBJ databases">
        <authorList>
            <person name="Huang J."/>
            <person name="Wang G."/>
        </authorList>
    </citation>
    <scope>NUCLEOTIDE SEQUENCE [LARGE SCALE GENOMIC DNA]</scope>
    <source>
        <strain evidence="1 2">JSM 076056</strain>
    </source>
</reference>
<accession>A0A0A5GKD0</accession>
<dbReference type="PANTHER" id="PTHR38433">
    <property type="match status" value="1"/>
</dbReference>
<dbReference type="EMBL" id="AVPE01000009">
    <property type="protein sequence ID" value="KGX91688.1"/>
    <property type="molecule type" value="Genomic_DNA"/>
</dbReference>
<dbReference type="Pfam" id="PF07849">
    <property type="entry name" value="DUF1641"/>
    <property type="match status" value="1"/>
</dbReference>
<evidence type="ECO:0008006" key="3">
    <source>
        <dbReference type="Google" id="ProtNLM"/>
    </source>
</evidence>
<dbReference type="AlphaFoldDB" id="A0A0A5GKD0"/>
<dbReference type="RefSeq" id="WP_026800650.1">
    <property type="nucleotide sequence ID" value="NZ_AULI01000009.1"/>
</dbReference>
<dbReference type="OrthoDB" id="147801at2"/>
<dbReference type="PANTHER" id="PTHR38433:SF1">
    <property type="entry name" value="DUF1641 DOMAIN-CONTAINING PROTEIN"/>
    <property type="match status" value="1"/>
</dbReference>
<name>A0A0A5GKD0_9BACI</name>
<dbReference type="Proteomes" id="UP000030528">
    <property type="component" value="Unassembled WGS sequence"/>
</dbReference>
<sequence length="160" mass="18414">MAKAITRIKKMEFTKEEIRARKLTKLENQLADRTDSLVKAMNLIQALDDADALDNLTALINRKDDALYYFVKEANKPRYSKVFENMEAMLFLLGDLEVERVREFTSYINAGLEQAEAGLKENSEKTSYFDLVKALRDPHVNRSITLILNFLKGMGQHQPK</sequence>
<evidence type="ECO:0000313" key="2">
    <source>
        <dbReference type="Proteomes" id="UP000030528"/>
    </source>
</evidence>
<organism evidence="1 2">
    <name type="scientific">Pontibacillus halophilus JSM 076056 = DSM 19796</name>
    <dbReference type="NCBI Taxonomy" id="1385510"/>
    <lineage>
        <taxon>Bacteria</taxon>
        <taxon>Bacillati</taxon>
        <taxon>Bacillota</taxon>
        <taxon>Bacilli</taxon>
        <taxon>Bacillales</taxon>
        <taxon>Bacillaceae</taxon>
        <taxon>Pontibacillus</taxon>
    </lineage>
</organism>
<keyword evidence="2" id="KW-1185">Reference proteome</keyword>
<proteinExistence type="predicted"/>
<dbReference type="STRING" id="1385510.GCA_000425205_02303"/>
<comment type="caution">
    <text evidence="1">The sequence shown here is derived from an EMBL/GenBank/DDBJ whole genome shotgun (WGS) entry which is preliminary data.</text>
</comment>
<evidence type="ECO:0000313" key="1">
    <source>
        <dbReference type="EMBL" id="KGX91688.1"/>
    </source>
</evidence>
<dbReference type="InterPro" id="IPR012440">
    <property type="entry name" value="DUF1641"/>
</dbReference>
<dbReference type="eggNOG" id="COG2427">
    <property type="taxonomic scope" value="Bacteria"/>
</dbReference>
<protein>
    <recommendedName>
        <fullName evidence="3">DUF1641 domain-containing protein</fullName>
    </recommendedName>
</protein>
<gene>
    <name evidence="1" type="ORF">N781_03860</name>
</gene>